<evidence type="ECO:0000313" key="2">
    <source>
        <dbReference type="Proteomes" id="UP001417504"/>
    </source>
</evidence>
<organism evidence="1 2">
    <name type="scientific">Stephania japonica</name>
    <dbReference type="NCBI Taxonomy" id="461633"/>
    <lineage>
        <taxon>Eukaryota</taxon>
        <taxon>Viridiplantae</taxon>
        <taxon>Streptophyta</taxon>
        <taxon>Embryophyta</taxon>
        <taxon>Tracheophyta</taxon>
        <taxon>Spermatophyta</taxon>
        <taxon>Magnoliopsida</taxon>
        <taxon>Ranunculales</taxon>
        <taxon>Menispermaceae</taxon>
        <taxon>Menispermoideae</taxon>
        <taxon>Cissampelideae</taxon>
        <taxon>Stephania</taxon>
    </lineage>
</organism>
<accession>A0AAP0PN20</accession>
<sequence>MEPLRFIKPQTNLNLMISLAGRRGSISCINKSSGKVMCVEMAEPPSPSDLEKLLLKDSLLPLFLYCKDFLQ</sequence>
<name>A0AAP0PN20_9MAGN</name>
<proteinExistence type="predicted"/>
<comment type="caution">
    <text evidence="1">The sequence shown here is derived from an EMBL/GenBank/DDBJ whole genome shotgun (WGS) entry which is preliminary data.</text>
</comment>
<dbReference type="Proteomes" id="UP001417504">
    <property type="component" value="Unassembled WGS sequence"/>
</dbReference>
<dbReference type="EMBL" id="JBBNAE010000002">
    <property type="protein sequence ID" value="KAK9146786.1"/>
    <property type="molecule type" value="Genomic_DNA"/>
</dbReference>
<keyword evidence="2" id="KW-1185">Reference proteome</keyword>
<gene>
    <name evidence="1" type="ORF">Sjap_006689</name>
</gene>
<dbReference type="AlphaFoldDB" id="A0AAP0PN20"/>
<evidence type="ECO:0000313" key="1">
    <source>
        <dbReference type="EMBL" id="KAK9146786.1"/>
    </source>
</evidence>
<reference evidence="1 2" key="1">
    <citation type="submission" date="2024-01" db="EMBL/GenBank/DDBJ databases">
        <title>Genome assemblies of Stephania.</title>
        <authorList>
            <person name="Yang L."/>
        </authorList>
    </citation>
    <scope>NUCLEOTIDE SEQUENCE [LARGE SCALE GENOMIC DNA]</scope>
    <source>
        <strain evidence="1">QJT</strain>
        <tissue evidence="1">Leaf</tissue>
    </source>
</reference>
<protein>
    <submittedName>
        <fullName evidence="1">Uncharacterized protein</fullName>
    </submittedName>
</protein>